<comment type="caution">
    <text evidence="1">The sequence shown here is derived from an EMBL/GenBank/DDBJ whole genome shotgun (WGS) entry which is preliminary data.</text>
</comment>
<dbReference type="Proteomes" id="UP000485058">
    <property type="component" value="Unassembled WGS sequence"/>
</dbReference>
<dbReference type="EMBL" id="BLLF01000582">
    <property type="protein sequence ID" value="GFH13159.1"/>
    <property type="molecule type" value="Genomic_DNA"/>
</dbReference>
<gene>
    <name evidence="1" type="ORF">HaLaN_08990</name>
</gene>
<organism evidence="1 2">
    <name type="scientific">Haematococcus lacustris</name>
    <name type="common">Green alga</name>
    <name type="synonym">Haematococcus pluvialis</name>
    <dbReference type="NCBI Taxonomy" id="44745"/>
    <lineage>
        <taxon>Eukaryota</taxon>
        <taxon>Viridiplantae</taxon>
        <taxon>Chlorophyta</taxon>
        <taxon>core chlorophytes</taxon>
        <taxon>Chlorophyceae</taxon>
        <taxon>CS clade</taxon>
        <taxon>Chlamydomonadales</taxon>
        <taxon>Haematococcaceae</taxon>
        <taxon>Haematococcus</taxon>
    </lineage>
</organism>
<evidence type="ECO:0000313" key="1">
    <source>
        <dbReference type="EMBL" id="GFH13159.1"/>
    </source>
</evidence>
<sequence length="176" mass="19944">MRSGCRTRPLRVIELLWSCWRRQGGSRTTSTATSDGQGGSCSRQRGEEIARAAWWGHVQPVSNFWRWEQAAPQAVAPPLMHAGLYRSSFLSFFLATLCPRSVATLRGLWLRSRAVTRSDLGLASLGGLNTPCLPTIYYVTKATDAQLCFNRQLQRKVRLRRTNCKEQRSFRVEGLR</sequence>
<accession>A0A699Z2D8</accession>
<evidence type="ECO:0000313" key="2">
    <source>
        <dbReference type="Proteomes" id="UP000485058"/>
    </source>
</evidence>
<keyword evidence="2" id="KW-1185">Reference proteome</keyword>
<name>A0A699Z2D8_HAELA</name>
<reference evidence="1 2" key="1">
    <citation type="submission" date="2020-02" db="EMBL/GenBank/DDBJ databases">
        <title>Draft genome sequence of Haematococcus lacustris strain NIES-144.</title>
        <authorList>
            <person name="Morimoto D."/>
            <person name="Nakagawa S."/>
            <person name="Yoshida T."/>
            <person name="Sawayama S."/>
        </authorList>
    </citation>
    <scope>NUCLEOTIDE SEQUENCE [LARGE SCALE GENOMIC DNA]</scope>
    <source>
        <strain evidence="1 2">NIES-144</strain>
    </source>
</reference>
<proteinExistence type="predicted"/>
<protein>
    <submittedName>
        <fullName evidence="1">Uncharacterized protein</fullName>
    </submittedName>
</protein>
<dbReference type="AlphaFoldDB" id="A0A699Z2D8"/>